<dbReference type="PANTHER" id="PTHR35789:SF1">
    <property type="entry name" value="SPORE GERMINATION PROTEIN B3"/>
    <property type="match status" value="1"/>
</dbReference>
<dbReference type="GO" id="GO:0016020">
    <property type="term" value="C:membrane"/>
    <property type="evidence" value="ECO:0007669"/>
    <property type="project" value="UniProtKB-SubCell"/>
</dbReference>
<dbReference type="NCBIfam" id="TIGR02887">
    <property type="entry name" value="spore_ger_x_C"/>
    <property type="match status" value="1"/>
</dbReference>
<accession>A0A7W8IPP0</accession>
<evidence type="ECO:0000256" key="6">
    <source>
        <dbReference type="ARBA" id="ARBA00023139"/>
    </source>
</evidence>
<name>A0A7W8IPP0_9BACL</name>
<dbReference type="AlphaFoldDB" id="A0A7W8IPP0"/>
<evidence type="ECO:0000313" key="10">
    <source>
        <dbReference type="EMBL" id="MBB5323424.1"/>
    </source>
</evidence>
<keyword evidence="4" id="KW-0732">Signal</keyword>
<evidence type="ECO:0000256" key="5">
    <source>
        <dbReference type="ARBA" id="ARBA00023136"/>
    </source>
</evidence>
<protein>
    <submittedName>
        <fullName evidence="10">Spore germination protein KC</fullName>
    </submittedName>
</protein>
<dbReference type="EMBL" id="JACHEP010000001">
    <property type="protein sequence ID" value="MBB5323424.1"/>
    <property type="molecule type" value="Genomic_DNA"/>
</dbReference>
<dbReference type="Pfam" id="PF25198">
    <property type="entry name" value="Spore_GerAC_N"/>
    <property type="match status" value="1"/>
</dbReference>
<dbReference type="InterPro" id="IPR008844">
    <property type="entry name" value="Spore_GerAC-like"/>
</dbReference>
<dbReference type="RefSeq" id="WP_312856081.1">
    <property type="nucleotide sequence ID" value="NZ_JACHEP010000001.1"/>
</dbReference>
<dbReference type="PANTHER" id="PTHR35789">
    <property type="entry name" value="SPORE GERMINATION PROTEIN B3"/>
    <property type="match status" value="1"/>
</dbReference>
<keyword evidence="3" id="KW-0309">Germination</keyword>
<reference evidence="10 11" key="1">
    <citation type="submission" date="2020-08" db="EMBL/GenBank/DDBJ databases">
        <title>Genomic Encyclopedia of Type Strains, Phase IV (KMG-IV): sequencing the most valuable type-strain genomes for metagenomic binning, comparative biology and taxonomic classification.</title>
        <authorList>
            <person name="Goeker M."/>
        </authorList>
    </citation>
    <scope>NUCLEOTIDE SEQUENCE [LARGE SCALE GENOMIC DNA]</scope>
    <source>
        <strain evidence="10 11">DSM 16325</strain>
    </source>
</reference>
<dbReference type="InterPro" id="IPR046953">
    <property type="entry name" value="Spore_GerAC-like_C"/>
</dbReference>
<keyword evidence="6" id="KW-0564">Palmitate</keyword>
<dbReference type="InterPro" id="IPR038501">
    <property type="entry name" value="Spore_GerAC_C_sf"/>
</dbReference>
<gene>
    <name evidence="10" type="ORF">HNQ34_000501</name>
</gene>
<feature type="domain" description="Spore germination GerAC-like C-terminal" evidence="8">
    <location>
        <begin position="220"/>
        <end position="384"/>
    </location>
</feature>
<evidence type="ECO:0000256" key="3">
    <source>
        <dbReference type="ARBA" id="ARBA00022544"/>
    </source>
</evidence>
<evidence type="ECO:0000256" key="2">
    <source>
        <dbReference type="ARBA" id="ARBA00007886"/>
    </source>
</evidence>
<comment type="similarity">
    <text evidence="2">Belongs to the GerABKC lipoprotein family.</text>
</comment>
<dbReference type="GO" id="GO:0009847">
    <property type="term" value="P:spore germination"/>
    <property type="evidence" value="ECO:0007669"/>
    <property type="project" value="InterPro"/>
</dbReference>
<evidence type="ECO:0000259" key="9">
    <source>
        <dbReference type="Pfam" id="PF25198"/>
    </source>
</evidence>
<feature type="domain" description="Spore germination protein N-terminal" evidence="9">
    <location>
        <begin position="28"/>
        <end position="201"/>
    </location>
</feature>
<comment type="caution">
    <text evidence="10">The sequence shown here is derived from an EMBL/GenBank/DDBJ whole genome shotgun (WGS) entry which is preliminary data.</text>
</comment>
<dbReference type="InterPro" id="IPR057336">
    <property type="entry name" value="GerAC_N"/>
</dbReference>
<sequence>MNWIKRWKQAFIFLLVGIHFLILSGCWDRTELNDLALVTGIGIDQKGKYVMLTGQLVVPKQLGAGTAMSGSNIGGGGATIVLSGTGRTIADAIANLQEKLPRRIFWGHVKAIVFGEKAAKAGIRQHLDFLSRQPQTRLRSNVLIASGTAKSVLELLPPIEQSSAEVLRELSKSQILLNVTLKDALQMLSSDTGAAAFPMVKRLPLEKGKKELETIAFIQRTAIFKKDKMIGSIDDKLTRGVLWIRNEIKQANITVSIKGTKGKITATIIRAHAELIPKYEKGKWKMIVNITSEDDILLNGTNLSLYNEKHLHMLEKELAHTATARVKAALQKVQKEMNADIFGFADEFHRAYPKEWNRVKDRWDDIFPTVEVVVKTKAYVRRPGMNAAPQGFPEQEVKK</sequence>
<evidence type="ECO:0000256" key="4">
    <source>
        <dbReference type="ARBA" id="ARBA00022729"/>
    </source>
</evidence>
<evidence type="ECO:0000313" key="11">
    <source>
        <dbReference type="Proteomes" id="UP000520011"/>
    </source>
</evidence>
<keyword evidence="11" id="KW-1185">Reference proteome</keyword>
<dbReference type="Proteomes" id="UP000520011">
    <property type="component" value="Unassembled WGS sequence"/>
</dbReference>
<dbReference type="PROSITE" id="PS51257">
    <property type="entry name" value="PROKAR_LIPOPROTEIN"/>
    <property type="match status" value="1"/>
</dbReference>
<keyword evidence="7" id="KW-0449">Lipoprotein</keyword>
<evidence type="ECO:0000256" key="1">
    <source>
        <dbReference type="ARBA" id="ARBA00004635"/>
    </source>
</evidence>
<dbReference type="Pfam" id="PF05504">
    <property type="entry name" value="Spore_GerAC"/>
    <property type="match status" value="1"/>
</dbReference>
<evidence type="ECO:0000259" key="8">
    <source>
        <dbReference type="Pfam" id="PF05504"/>
    </source>
</evidence>
<organism evidence="10 11">
    <name type="scientific">Anoxybacteroides tepidamans</name>
    <dbReference type="NCBI Taxonomy" id="265948"/>
    <lineage>
        <taxon>Bacteria</taxon>
        <taxon>Bacillati</taxon>
        <taxon>Bacillota</taxon>
        <taxon>Bacilli</taxon>
        <taxon>Bacillales</taxon>
        <taxon>Anoxybacillaceae</taxon>
        <taxon>Anoxybacteroides</taxon>
    </lineage>
</organism>
<comment type="subcellular location">
    <subcellularLocation>
        <location evidence="1">Membrane</location>
        <topology evidence="1">Lipid-anchor</topology>
    </subcellularLocation>
</comment>
<evidence type="ECO:0000256" key="7">
    <source>
        <dbReference type="ARBA" id="ARBA00023288"/>
    </source>
</evidence>
<dbReference type="Gene3D" id="3.30.300.210">
    <property type="entry name" value="Nutrient germinant receptor protein C, domain 3"/>
    <property type="match status" value="1"/>
</dbReference>
<keyword evidence="5" id="KW-0472">Membrane</keyword>
<proteinExistence type="inferred from homology"/>